<evidence type="ECO:0000256" key="5">
    <source>
        <dbReference type="ARBA" id="ARBA00012500"/>
    </source>
</evidence>
<dbReference type="PROSITE" id="PS51669">
    <property type="entry name" value="4FE4S_MOW_BIS_MGD"/>
    <property type="match status" value="1"/>
</dbReference>
<dbReference type="GO" id="GO:0042126">
    <property type="term" value="P:nitrate metabolic process"/>
    <property type="evidence" value="ECO:0007669"/>
    <property type="project" value="InterPro"/>
</dbReference>
<dbReference type="InterPro" id="IPR006656">
    <property type="entry name" value="Mopterin_OxRdtase"/>
</dbReference>
<evidence type="ECO:0000313" key="17">
    <source>
        <dbReference type="Proteomes" id="UP000636888"/>
    </source>
</evidence>
<evidence type="ECO:0000256" key="9">
    <source>
        <dbReference type="ARBA" id="ARBA00022723"/>
    </source>
</evidence>
<evidence type="ECO:0000256" key="7">
    <source>
        <dbReference type="ARBA" id="ARBA00022485"/>
    </source>
</evidence>
<name>A0A8J7M1V1_9BACT</name>
<comment type="catalytic activity">
    <reaction evidence="14">
        <text>nitrate + a quinol = a quinone + nitrite + H2O</text>
        <dbReference type="Rhea" id="RHEA:56144"/>
        <dbReference type="ChEBI" id="CHEBI:15377"/>
        <dbReference type="ChEBI" id="CHEBI:16301"/>
        <dbReference type="ChEBI" id="CHEBI:17632"/>
        <dbReference type="ChEBI" id="CHEBI:24646"/>
        <dbReference type="ChEBI" id="CHEBI:132124"/>
        <dbReference type="EC" id="1.7.5.1"/>
    </reaction>
</comment>
<keyword evidence="6" id="KW-1003">Cell membrane</keyword>
<evidence type="ECO:0000256" key="11">
    <source>
        <dbReference type="ARBA" id="ARBA00023004"/>
    </source>
</evidence>
<keyword evidence="17" id="KW-1185">Reference proteome</keyword>
<keyword evidence="7" id="KW-0004">4Fe-4S</keyword>
<evidence type="ECO:0000256" key="1">
    <source>
        <dbReference type="ARBA" id="ARBA00001942"/>
    </source>
</evidence>
<keyword evidence="12" id="KW-0411">Iron-sulfur</keyword>
<dbReference type="NCBIfam" id="TIGR01580">
    <property type="entry name" value="narG"/>
    <property type="match status" value="1"/>
</dbReference>
<dbReference type="InterPro" id="IPR027467">
    <property type="entry name" value="MopterinOxRdtase_cofactor_BS"/>
</dbReference>
<dbReference type="GO" id="GO:0045333">
    <property type="term" value="P:cellular respiration"/>
    <property type="evidence" value="ECO:0007669"/>
    <property type="project" value="UniProtKB-ARBA"/>
</dbReference>
<dbReference type="Gene3D" id="3.40.50.12440">
    <property type="match status" value="1"/>
</dbReference>
<dbReference type="GO" id="GO:0005886">
    <property type="term" value="C:plasma membrane"/>
    <property type="evidence" value="ECO:0007669"/>
    <property type="project" value="UniProtKB-SubCell"/>
</dbReference>
<comment type="similarity">
    <text evidence="4">Belongs to the prokaryotic molybdopterin-containing oxidoreductase family.</text>
</comment>
<comment type="cofactor">
    <cofactor evidence="2">
        <name>[4Fe-4S] cluster</name>
        <dbReference type="ChEBI" id="CHEBI:49883"/>
    </cofactor>
</comment>
<keyword evidence="9" id="KW-0479">Metal-binding</keyword>
<dbReference type="GO" id="GO:0051539">
    <property type="term" value="F:4 iron, 4 sulfur cluster binding"/>
    <property type="evidence" value="ECO:0007669"/>
    <property type="project" value="UniProtKB-KW"/>
</dbReference>
<organism evidence="16 17">
    <name type="scientific">Geomesophilobacter sediminis</name>
    <dbReference type="NCBI Taxonomy" id="2798584"/>
    <lineage>
        <taxon>Bacteria</taxon>
        <taxon>Pseudomonadati</taxon>
        <taxon>Thermodesulfobacteriota</taxon>
        <taxon>Desulfuromonadia</taxon>
        <taxon>Geobacterales</taxon>
        <taxon>Geobacteraceae</taxon>
        <taxon>Geomesophilobacter</taxon>
    </lineage>
</organism>
<dbReference type="InterPro" id="IPR037943">
    <property type="entry name" value="MopB_CT_Nitrate-R-NarG-like"/>
</dbReference>
<keyword evidence="13" id="KW-0472">Membrane</keyword>
<dbReference type="Pfam" id="PF00384">
    <property type="entry name" value="Molybdopterin"/>
    <property type="match status" value="1"/>
</dbReference>
<dbReference type="RefSeq" id="WP_199386056.1">
    <property type="nucleotide sequence ID" value="NZ_JAEMHM010000020.1"/>
</dbReference>
<gene>
    <name evidence="16" type="ORF">JFN93_20730</name>
</gene>
<evidence type="ECO:0000256" key="2">
    <source>
        <dbReference type="ARBA" id="ARBA00001966"/>
    </source>
</evidence>
<accession>A0A8J7M1V1</accession>
<dbReference type="AlphaFoldDB" id="A0A8J7M1V1"/>
<evidence type="ECO:0000256" key="13">
    <source>
        <dbReference type="ARBA" id="ARBA00023136"/>
    </source>
</evidence>
<dbReference type="EC" id="1.7.5.1" evidence="5"/>
<dbReference type="InterPro" id="IPR050123">
    <property type="entry name" value="Prok_molybdopt-oxidoreductase"/>
</dbReference>
<evidence type="ECO:0000256" key="6">
    <source>
        <dbReference type="ARBA" id="ARBA00022475"/>
    </source>
</evidence>
<dbReference type="GO" id="GO:0046872">
    <property type="term" value="F:metal ion binding"/>
    <property type="evidence" value="ECO:0007669"/>
    <property type="project" value="UniProtKB-KW"/>
</dbReference>
<evidence type="ECO:0000259" key="15">
    <source>
        <dbReference type="PROSITE" id="PS51669"/>
    </source>
</evidence>
<dbReference type="SUPFAM" id="SSF50692">
    <property type="entry name" value="ADC-like"/>
    <property type="match status" value="1"/>
</dbReference>
<evidence type="ECO:0000256" key="4">
    <source>
        <dbReference type="ARBA" id="ARBA00010312"/>
    </source>
</evidence>
<dbReference type="InterPro" id="IPR006468">
    <property type="entry name" value="NarG"/>
</dbReference>
<evidence type="ECO:0000313" key="16">
    <source>
        <dbReference type="EMBL" id="MBJ6727144.1"/>
    </source>
</evidence>
<dbReference type="CDD" id="cd02776">
    <property type="entry name" value="MopB_CT_Nitrate-R-NarG-like"/>
    <property type="match status" value="1"/>
</dbReference>
<evidence type="ECO:0000256" key="14">
    <source>
        <dbReference type="ARBA" id="ARBA00048294"/>
    </source>
</evidence>
<comment type="cofactor">
    <cofactor evidence="1">
        <name>Mo-bis(molybdopterin guanine dinucleotide)</name>
        <dbReference type="ChEBI" id="CHEBI:60539"/>
    </cofactor>
</comment>
<evidence type="ECO:0000256" key="10">
    <source>
        <dbReference type="ARBA" id="ARBA00023002"/>
    </source>
</evidence>
<protein>
    <recommendedName>
        <fullName evidence="5">nitrate reductase (quinone)</fullName>
        <ecNumber evidence="5">1.7.5.1</ecNumber>
    </recommendedName>
</protein>
<dbReference type="InterPro" id="IPR006657">
    <property type="entry name" value="MoPterin_dinucl-bd_dom"/>
</dbReference>
<dbReference type="PROSITE" id="PS00551">
    <property type="entry name" value="MOLYBDOPTERIN_PROK_1"/>
    <property type="match status" value="1"/>
</dbReference>
<evidence type="ECO:0000256" key="3">
    <source>
        <dbReference type="ARBA" id="ARBA00004202"/>
    </source>
</evidence>
<dbReference type="EMBL" id="JAEMHM010000020">
    <property type="protein sequence ID" value="MBJ6727144.1"/>
    <property type="molecule type" value="Genomic_DNA"/>
</dbReference>
<dbReference type="InterPro" id="IPR006963">
    <property type="entry name" value="Mopterin_OxRdtase_4Fe-4S_dom"/>
</dbReference>
<dbReference type="PANTHER" id="PTHR43105:SF2">
    <property type="entry name" value="RESPIRATORY NITRATE REDUCTASE 2 ALPHA CHAIN"/>
    <property type="match status" value="1"/>
</dbReference>
<dbReference type="GO" id="GO:0160182">
    <property type="term" value="F:nitrate reductase (quinone) activity"/>
    <property type="evidence" value="ECO:0007669"/>
    <property type="project" value="UniProtKB-EC"/>
</dbReference>
<keyword evidence="10 16" id="KW-0560">Oxidoreductase</keyword>
<dbReference type="Proteomes" id="UP000636888">
    <property type="component" value="Unassembled WGS sequence"/>
</dbReference>
<keyword evidence="11" id="KW-0408">Iron</keyword>
<keyword evidence="8" id="KW-0500">Molybdenum</keyword>
<dbReference type="GO" id="GO:0009325">
    <property type="term" value="C:nitrate reductase complex"/>
    <property type="evidence" value="ECO:0007669"/>
    <property type="project" value="InterPro"/>
</dbReference>
<sequence length="1191" mass="134336">MSNRFKDEECGGRCDWEEFYRNRWQYDRVVRSTHGVNCTGSCSWMVHVKDGVVAWELQAYDYPQFDSSIPNTEPRGCARGISYSWYLYSPLRVKYPYIRGALLDHYQEARKTIEDPVEAWQSIVENPQARTSWTERRGMGGFRRASWDLVVEIIAASTIYTIKKYGPDRIIGFTPIPAMSMISYAAGTRFLSLLGGVMLSFYDLYCDLPPASPQVWGEQTDVHESADWFNATYIAVTGSNVPMTRSPDAHFLTEARYRGAKVAVFSPDYSIASKFADIWLPVEPGQDGAFWMALNHVLLKEFYQDRKVPFFIDYVTRFSDLPFLVKLTETDGVWRAGEFLRADELERGASVENGGWVLCVADRSGAVRIPKGSIGSRWSERKGDWNLDMVDLVDGGPIDCALTFLDGETRPVRFTFSGSAAAVREVPTHRVTTLHGDRVVTTVFDLLMAQFGVSRGLAGEYPDDYFVDRPFTPKWQEKFTGIHAETVIRIAREWGNNGEESQGRNLIIIGSGVNHWYHQDLLYRAAITSLILTGSVGRNGGGLAHYVGQEKVAPLASWSAIAFAYDWVKPSRLQSAPNYWYLHGDQWRYDRGIGDYYQPEPGAGIPGHIADLNAKAVRLGWLPFAPHFNDSTLRLMQTAKQEGCATVEACRKWLVERLKNGKIRFACEDPDNPVNFPRLWFIWRGNAIAASAKGHEFYLKHVLGTTNSSVSATEKAKELVSEVRWVEEAPHAKIDLLVDLNFRMDTSALYSDIVLPTATWYEKSDLNTTDLHAFVNCMDAATPPAWESRTDWKIFTAIAERVSALAQKHLPTPMQDVVMHPLAHDTPEEIAQREVRDWKLGECEPVPGKTMPNLTVVERNYPALYRQFLSLGPEVSHLSAHGIKYDAGDVHEGLRAQMPTREWGGTRYVDLAEERVVADVILSLAPETNGALAERAYQNLGERVGKPLETIAQGSRDFRIYWEDIVQKPRRVVSSPIWSGLVNNGRPYTPYVLNVEHGVPWRTLTGRQSVYLDHPYYVAFHENLPTFKGKLDPAILDEIEDGETGLVLNYLTPHGKWSIHTTYRDNLRMLTLDRGGIILWINDQDAAGAGIEDNDPIEVYNTNGVVTCRANASSRIPRGACILYHATDRTVGMRKSKRTGKRGGVHNSLTRGRLKPTLMVGGYAQMSYYFNYWGPTGVNRDCYVVVRKLKG</sequence>
<dbReference type="Pfam" id="PF01568">
    <property type="entry name" value="Molydop_binding"/>
    <property type="match status" value="1"/>
</dbReference>
<feature type="domain" description="4Fe-4S Mo/W bis-MGD-type" evidence="15">
    <location>
        <begin position="27"/>
        <end position="91"/>
    </location>
</feature>
<evidence type="ECO:0000256" key="8">
    <source>
        <dbReference type="ARBA" id="ARBA00022505"/>
    </source>
</evidence>
<comment type="subcellular location">
    <subcellularLocation>
        <location evidence="3">Cell membrane</location>
        <topology evidence="3">Peripheral membrane protein</topology>
    </subcellularLocation>
</comment>
<dbReference type="SMART" id="SM00926">
    <property type="entry name" value="Molybdop_Fe4S4"/>
    <property type="match status" value="1"/>
</dbReference>
<proteinExistence type="inferred from homology"/>
<dbReference type="GO" id="GO:0043546">
    <property type="term" value="F:molybdopterin cofactor binding"/>
    <property type="evidence" value="ECO:0007669"/>
    <property type="project" value="InterPro"/>
</dbReference>
<dbReference type="SUPFAM" id="SSF53706">
    <property type="entry name" value="Formate dehydrogenase/DMSO reductase, domains 1-3"/>
    <property type="match status" value="1"/>
</dbReference>
<reference evidence="16" key="1">
    <citation type="submission" date="2020-12" db="EMBL/GenBank/DDBJ databases">
        <title>Geomonas sp. Red875, isolated from river sediment.</title>
        <authorList>
            <person name="Xu Z."/>
            <person name="Zhang Z."/>
            <person name="Masuda Y."/>
            <person name="Itoh H."/>
            <person name="Senoo K."/>
        </authorList>
    </citation>
    <scope>NUCLEOTIDE SEQUENCE</scope>
    <source>
        <strain evidence="16">Red875</strain>
    </source>
</reference>
<dbReference type="InterPro" id="IPR009010">
    <property type="entry name" value="Asp_de-COase-like_dom_sf"/>
</dbReference>
<dbReference type="CDD" id="cd02750">
    <property type="entry name" value="MopB_Nitrate-R-NarG-like"/>
    <property type="match status" value="1"/>
</dbReference>
<comment type="caution">
    <text evidence="16">The sequence shown here is derived from an EMBL/GenBank/DDBJ whole genome shotgun (WGS) entry which is preliminary data.</text>
</comment>
<dbReference type="PANTHER" id="PTHR43105">
    <property type="entry name" value="RESPIRATORY NITRATE REDUCTASE"/>
    <property type="match status" value="1"/>
</dbReference>
<evidence type="ECO:0000256" key="12">
    <source>
        <dbReference type="ARBA" id="ARBA00023014"/>
    </source>
</evidence>